<dbReference type="PANTHER" id="PTHR13675">
    <property type="entry name" value="LYR MOTIF-CONTAINING PROTEIN 2"/>
    <property type="match status" value="1"/>
</dbReference>
<dbReference type="Pfam" id="PF05347">
    <property type="entry name" value="Complex1_LYR"/>
    <property type="match status" value="1"/>
</dbReference>
<proteinExistence type="inferred from homology"/>
<evidence type="ECO:0000256" key="5">
    <source>
        <dbReference type="ARBA" id="ARBA00026235"/>
    </source>
</evidence>
<comment type="function">
    <text evidence="6">Involved in efficient integration of the N-module into mitochondrial respiratory chain complex I.</text>
</comment>
<evidence type="ECO:0000256" key="3">
    <source>
        <dbReference type="ARBA" id="ARBA00022946"/>
    </source>
</evidence>
<evidence type="ECO:0000256" key="1">
    <source>
        <dbReference type="ARBA" id="ARBA00004173"/>
    </source>
</evidence>
<comment type="caution">
    <text evidence="8">The sequence shown here is derived from an EMBL/GenBank/DDBJ whole genome shotgun (WGS) entry which is preliminary data.</text>
</comment>
<keyword evidence="3" id="KW-0809">Transit peptide</keyword>
<accession>A0A8T0K0N9</accession>
<organism evidence="8 9">
    <name type="scientific">Phaseolus angularis</name>
    <name type="common">Azuki bean</name>
    <name type="synonym">Vigna angularis</name>
    <dbReference type="NCBI Taxonomy" id="3914"/>
    <lineage>
        <taxon>Eukaryota</taxon>
        <taxon>Viridiplantae</taxon>
        <taxon>Streptophyta</taxon>
        <taxon>Embryophyta</taxon>
        <taxon>Tracheophyta</taxon>
        <taxon>Spermatophyta</taxon>
        <taxon>Magnoliopsida</taxon>
        <taxon>eudicotyledons</taxon>
        <taxon>Gunneridae</taxon>
        <taxon>Pentapetalae</taxon>
        <taxon>rosids</taxon>
        <taxon>fabids</taxon>
        <taxon>Fabales</taxon>
        <taxon>Fabaceae</taxon>
        <taxon>Papilionoideae</taxon>
        <taxon>50 kb inversion clade</taxon>
        <taxon>NPAAA clade</taxon>
        <taxon>indigoferoid/millettioid clade</taxon>
        <taxon>Phaseoleae</taxon>
        <taxon>Vigna</taxon>
    </lineage>
</organism>
<dbReference type="CDD" id="cd20262">
    <property type="entry name" value="Complex1_LYR_LYRM2"/>
    <property type="match status" value="1"/>
</dbReference>
<dbReference type="PROSITE" id="PS51257">
    <property type="entry name" value="PROKAR_LIPOPROTEIN"/>
    <property type="match status" value="1"/>
</dbReference>
<feature type="domain" description="Complex 1 LYR protein" evidence="7">
    <location>
        <begin position="104"/>
        <end position="159"/>
    </location>
</feature>
<sequence length="267" mass="31488">MRIYKTRKINSSMNDRVPFLISWLISCRQFHAIISRSATNVETHTNCRQLGDFNSSLTRFTKLQFLSLTLHPWLVSYLTCSHRRKRLDSFSLSMDLQDFLLRARVLRLYRQALRISGRAPSSARVELRQTIRQEMENNRNCNDKQRIRFLISEGLDRLNRLDEMLDMQVVDMASVVTDEAKLIELKELMQLRPWNTPSLPLRELGVYVKLKEPIYRNGVRVYWKAVIEEDEVRNPKFEIPYEGLFNLLKITFSPIITFVANGCWTNV</sequence>
<evidence type="ECO:0000256" key="4">
    <source>
        <dbReference type="ARBA" id="ARBA00023128"/>
    </source>
</evidence>
<reference evidence="8 9" key="1">
    <citation type="submission" date="2020-05" db="EMBL/GenBank/DDBJ databases">
        <title>Vigna angularis (adzuki bean) Var. LongXiaoDou No. 4 denovo assembly.</title>
        <authorList>
            <person name="Xiang H."/>
        </authorList>
    </citation>
    <scope>NUCLEOTIDE SEQUENCE [LARGE SCALE GENOMIC DNA]</scope>
    <source>
        <tissue evidence="8">Leaf</tissue>
    </source>
</reference>
<keyword evidence="4" id="KW-0496">Mitochondrion</keyword>
<protein>
    <recommendedName>
        <fullName evidence="5">LYR motif-containing protein 2</fullName>
    </recommendedName>
</protein>
<name>A0A8T0K0N9_PHAAN</name>
<dbReference type="AlphaFoldDB" id="A0A8T0K0N9"/>
<comment type="subcellular location">
    <subcellularLocation>
        <location evidence="1">Mitochondrion</location>
    </subcellularLocation>
</comment>
<dbReference type="InterPro" id="IPR045293">
    <property type="entry name" value="Complex1_LYR_LYRM2"/>
</dbReference>
<dbReference type="Proteomes" id="UP000743370">
    <property type="component" value="Unassembled WGS sequence"/>
</dbReference>
<dbReference type="GO" id="GO:0005739">
    <property type="term" value="C:mitochondrion"/>
    <property type="evidence" value="ECO:0007669"/>
    <property type="project" value="UniProtKB-SubCell"/>
</dbReference>
<dbReference type="EMBL" id="JABFOF010000007">
    <property type="protein sequence ID" value="KAG2390578.1"/>
    <property type="molecule type" value="Genomic_DNA"/>
</dbReference>
<evidence type="ECO:0000313" key="9">
    <source>
        <dbReference type="Proteomes" id="UP000743370"/>
    </source>
</evidence>
<evidence type="ECO:0000256" key="6">
    <source>
        <dbReference type="ARBA" id="ARBA00044735"/>
    </source>
</evidence>
<dbReference type="PANTHER" id="PTHR13675:SF0">
    <property type="entry name" value="LYR MOTIF-CONTAINING PROTEIN 2"/>
    <property type="match status" value="1"/>
</dbReference>
<evidence type="ECO:0000259" key="7">
    <source>
        <dbReference type="Pfam" id="PF05347"/>
    </source>
</evidence>
<comment type="similarity">
    <text evidence="2">Belongs to the complex I LYR family.</text>
</comment>
<evidence type="ECO:0000256" key="2">
    <source>
        <dbReference type="ARBA" id="ARBA00009508"/>
    </source>
</evidence>
<evidence type="ECO:0000313" key="8">
    <source>
        <dbReference type="EMBL" id="KAG2390578.1"/>
    </source>
</evidence>
<dbReference type="InterPro" id="IPR008011">
    <property type="entry name" value="Complex1_LYR_dom"/>
</dbReference>
<gene>
    <name evidence="8" type="ORF">HKW66_Vig0220160</name>
</gene>